<name>A0A173TL27_9FIRM</name>
<evidence type="ECO:0000313" key="4">
    <source>
        <dbReference type="Proteomes" id="UP000095350"/>
    </source>
</evidence>
<dbReference type="GO" id="GO:0004792">
    <property type="term" value="F:thiosulfate-cyanide sulfurtransferase activity"/>
    <property type="evidence" value="ECO:0007669"/>
    <property type="project" value="UniProtKB-EC"/>
</dbReference>
<sequence>MAFFTIHPREMEQIILNKHALVLDVRERESYREGHFRGAYCCPYEEIDGWMRHFNRNRTLLVYCEYGSTSLLAARQLSKCGYEVYTVVGGMQAIRRYNGYD</sequence>
<dbReference type="OrthoDB" id="9800872at2"/>
<dbReference type="SUPFAM" id="SSF52821">
    <property type="entry name" value="Rhodanese/Cell cycle control phosphatase"/>
    <property type="match status" value="1"/>
</dbReference>
<accession>A0A173TL27</accession>
<evidence type="ECO:0000313" key="2">
    <source>
        <dbReference type="EMBL" id="CUN03110.1"/>
    </source>
</evidence>
<gene>
    <name evidence="2" type="primary">glpE</name>
    <name evidence="3" type="ORF">DW927_01675</name>
    <name evidence="2" type="ORF">ERS852572_01605</name>
</gene>
<dbReference type="InterPro" id="IPR050229">
    <property type="entry name" value="GlpE_sulfurtransferase"/>
</dbReference>
<reference evidence="2 4" key="1">
    <citation type="submission" date="2015-09" db="EMBL/GenBank/DDBJ databases">
        <authorList>
            <consortium name="Pathogen Informatics"/>
        </authorList>
    </citation>
    <scope>NUCLEOTIDE SEQUENCE [LARGE SCALE GENOMIC DNA]</scope>
    <source>
        <strain evidence="2 4">2789STDY5834960</strain>
    </source>
</reference>
<dbReference type="InterPro" id="IPR001763">
    <property type="entry name" value="Rhodanese-like_dom"/>
</dbReference>
<dbReference type="Proteomes" id="UP000095350">
    <property type="component" value="Unassembled WGS sequence"/>
</dbReference>
<organism evidence="2 4">
    <name type="scientific">Roseburia intestinalis</name>
    <dbReference type="NCBI Taxonomy" id="166486"/>
    <lineage>
        <taxon>Bacteria</taxon>
        <taxon>Bacillati</taxon>
        <taxon>Bacillota</taxon>
        <taxon>Clostridia</taxon>
        <taxon>Lachnospirales</taxon>
        <taxon>Lachnospiraceae</taxon>
        <taxon>Roseburia</taxon>
    </lineage>
</organism>
<dbReference type="SMART" id="SM00450">
    <property type="entry name" value="RHOD"/>
    <property type="match status" value="1"/>
</dbReference>
<dbReference type="Pfam" id="PF00581">
    <property type="entry name" value="Rhodanese"/>
    <property type="match status" value="1"/>
</dbReference>
<dbReference type="EMBL" id="CYXZ01000010">
    <property type="protein sequence ID" value="CUN03110.1"/>
    <property type="molecule type" value="Genomic_DNA"/>
</dbReference>
<keyword evidence="2" id="KW-0808">Transferase</keyword>
<protein>
    <submittedName>
        <fullName evidence="3">Rhodanese-like domain-containing protein</fullName>
    </submittedName>
    <submittedName>
        <fullName evidence="2">Thiosulfate sulfurtransferase glpE</fullName>
        <ecNumber evidence="2">2.8.1.1</ecNumber>
    </submittedName>
</protein>
<dbReference type="STRING" id="166486.ERS852572_01605"/>
<evidence type="ECO:0000313" key="5">
    <source>
        <dbReference type="Proteomes" id="UP000284465"/>
    </source>
</evidence>
<reference evidence="3 5" key="2">
    <citation type="submission" date="2018-08" db="EMBL/GenBank/DDBJ databases">
        <title>A genome reference for cultivated species of the human gut microbiota.</title>
        <authorList>
            <person name="Zou Y."/>
            <person name="Xue W."/>
            <person name="Luo G."/>
        </authorList>
    </citation>
    <scope>NUCLEOTIDE SEQUENCE [LARGE SCALE GENOMIC DNA]</scope>
    <source>
        <strain evidence="3 5">AM43-11</strain>
    </source>
</reference>
<dbReference type="PROSITE" id="PS50206">
    <property type="entry name" value="RHODANESE_3"/>
    <property type="match status" value="1"/>
</dbReference>
<feature type="domain" description="Rhodanese" evidence="1">
    <location>
        <begin position="16"/>
        <end position="99"/>
    </location>
</feature>
<evidence type="ECO:0000313" key="3">
    <source>
        <dbReference type="EMBL" id="RHA70381.1"/>
    </source>
</evidence>
<dbReference type="RefSeq" id="WP_006855718.1">
    <property type="nucleotide sequence ID" value="NZ_CABIYH010000010.1"/>
</dbReference>
<dbReference type="PANTHER" id="PTHR43031:SF1">
    <property type="entry name" value="PYRIDINE NUCLEOTIDE-DISULPHIDE OXIDOREDUCTASE"/>
    <property type="match status" value="1"/>
</dbReference>
<dbReference type="PaxDb" id="166486-ERS852572_01605"/>
<proteinExistence type="predicted"/>
<dbReference type="EC" id="2.8.1.1" evidence="2"/>
<dbReference type="Proteomes" id="UP000284465">
    <property type="component" value="Unassembled WGS sequence"/>
</dbReference>
<evidence type="ECO:0000259" key="1">
    <source>
        <dbReference type="PROSITE" id="PS50206"/>
    </source>
</evidence>
<dbReference type="PANTHER" id="PTHR43031">
    <property type="entry name" value="FAD-DEPENDENT OXIDOREDUCTASE"/>
    <property type="match status" value="1"/>
</dbReference>
<dbReference type="EMBL" id="QSFP01000001">
    <property type="protein sequence ID" value="RHA70381.1"/>
    <property type="molecule type" value="Genomic_DNA"/>
</dbReference>
<dbReference type="AlphaFoldDB" id="A0A173TL27"/>
<dbReference type="InterPro" id="IPR036873">
    <property type="entry name" value="Rhodanese-like_dom_sf"/>
</dbReference>
<dbReference type="CDD" id="cd00158">
    <property type="entry name" value="RHOD"/>
    <property type="match status" value="1"/>
</dbReference>
<dbReference type="Gene3D" id="3.40.250.10">
    <property type="entry name" value="Rhodanese-like domain"/>
    <property type="match status" value="1"/>
</dbReference>
<dbReference type="GeneID" id="61434523"/>